<feature type="transmembrane region" description="Helical" evidence="1">
    <location>
        <begin position="35"/>
        <end position="55"/>
    </location>
</feature>
<feature type="transmembrane region" description="Helical" evidence="1">
    <location>
        <begin position="167"/>
        <end position="185"/>
    </location>
</feature>
<feature type="transmembrane region" description="Helical" evidence="1">
    <location>
        <begin position="246"/>
        <end position="266"/>
    </location>
</feature>
<dbReference type="GO" id="GO:0008237">
    <property type="term" value="F:metallopeptidase activity"/>
    <property type="evidence" value="ECO:0007669"/>
    <property type="project" value="UniProtKB-KW"/>
</dbReference>
<proteinExistence type="predicted"/>
<keyword evidence="2" id="KW-0378">Hydrolase</keyword>
<dbReference type="RefSeq" id="WP_126469214.1">
    <property type="nucleotide sequence ID" value="NZ_RXOE01000001.1"/>
</dbReference>
<keyword evidence="1" id="KW-1133">Transmembrane helix</keyword>
<keyword evidence="1" id="KW-0472">Membrane</keyword>
<dbReference type="Proteomes" id="UP000267418">
    <property type="component" value="Unassembled WGS sequence"/>
</dbReference>
<evidence type="ECO:0000313" key="2">
    <source>
        <dbReference type="EMBL" id="RTQ37556.1"/>
    </source>
</evidence>
<reference evidence="2 3" key="1">
    <citation type="submission" date="2018-12" db="EMBL/GenBank/DDBJ databases">
        <title>The genome of Variovorax gossypii DSM 100435.</title>
        <authorList>
            <person name="Gao J."/>
            <person name="Sun J."/>
        </authorList>
    </citation>
    <scope>NUCLEOTIDE SEQUENCE [LARGE SCALE GENOMIC DNA]</scope>
    <source>
        <strain evidence="2 3">DSM 100435</strain>
    </source>
</reference>
<name>A0A3S0J9N9_9BURK</name>
<dbReference type="GO" id="GO:0006508">
    <property type="term" value="P:proteolysis"/>
    <property type="evidence" value="ECO:0007669"/>
    <property type="project" value="UniProtKB-KW"/>
</dbReference>
<accession>A0A3S0J9N9</accession>
<keyword evidence="1" id="KW-0812">Transmembrane</keyword>
<protein>
    <submittedName>
        <fullName evidence="2">PrsW family intramembrane metalloprotease</fullName>
    </submittedName>
</protein>
<dbReference type="PANTHER" id="PTHR36844:SF1">
    <property type="entry name" value="PROTEASE PRSW"/>
    <property type="match status" value="1"/>
</dbReference>
<comment type="caution">
    <text evidence="2">The sequence shown here is derived from an EMBL/GenBank/DDBJ whole genome shotgun (WGS) entry which is preliminary data.</text>
</comment>
<evidence type="ECO:0000313" key="3">
    <source>
        <dbReference type="Proteomes" id="UP000267418"/>
    </source>
</evidence>
<dbReference type="OrthoDB" id="9785431at2"/>
<feature type="transmembrane region" description="Helical" evidence="1">
    <location>
        <begin position="97"/>
        <end position="120"/>
    </location>
</feature>
<feature type="transmembrane region" description="Helical" evidence="1">
    <location>
        <begin position="220"/>
        <end position="239"/>
    </location>
</feature>
<feature type="transmembrane region" description="Helical" evidence="1">
    <location>
        <begin position="67"/>
        <end position="90"/>
    </location>
</feature>
<keyword evidence="2" id="KW-0482">Metalloprotease</keyword>
<dbReference type="AlphaFoldDB" id="A0A3S0J9N9"/>
<organism evidence="2 3">
    <name type="scientific">Variovorax gossypii</name>
    <dbReference type="NCBI Taxonomy" id="1679495"/>
    <lineage>
        <taxon>Bacteria</taxon>
        <taxon>Pseudomonadati</taxon>
        <taxon>Pseudomonadota</taxon>
        <taxon>Betaproteobacteria</taxon>
        <taxon>Burkholderiales</taxon>
        <taxon>Comamonadaceae</taxon>
        <taxon>Variovorax</taxon>
    </lineage>
</organism>
<dbReference type="InterPro" id="IPR026898">
    <property type="entry name" value="PrsW"/>
</dbReference>
<keyword evidence="3" id="KW-1185">Reference proteome</keyword>
<feature type="transmembrane region" description="Helical" evidence="1">
    <location>
        <begin position="278"/>
        <end position="301"/>
    </location>
</feature>
<dbReference type="PANTHER" id="PTHR36844">
    <property type="entry name" value="PROTEASE PRSW"/>
    <property type="match status" value="1"/>
</dbReference>
<gene>
    <name evidence="2" type="ORF">EJP69_07485</name>
</gene>
<keyword evidence="2" id="KW-0645">Protease</keyword>
<evidence type="ECO:0000256" key="1">
    <source>
        <dbReference type="SAM" id="Phobius"/>
    </source>
</evidence>
<sequence>MNAPVFDRNDQGIPTNQDTGAWPVGTDSFFQPRRVAFWVLVALIVNGLFYLAYMFSIGFRVVPVTTLLGLTVWGIYTLLFVLAFGTLDLLEQHPPEAYVLAFAWGGLGAVYFAAPANIAIQSLCAKLVSPEFVAVWGPAIAGPITEEFLKLMGVILLVLVARNQFQTYLSVLIVGAMAGLGFQVIENLSYTVRSSIHFPLENQVYPVLLNLFTRGLLSGLWSHAAYTTIASFGVAWFLLHPQRPMVARIAVAVLCFLLAWAMHFIWNSPFLEDLFDGGYGEMAVMLVIKGLPAIIVAGLFWQVAARENGTYLHALAAWFVPERDLIRDDEWVRLGAPMQRYKVRREMGWTYGWRARRLKTHLQREQLRLIRKAATYGRGAQTLRHELAVRRLRAKLDPIIEART</sequence>
<dbReference type="Pfam" id="PF13367">
    <property type="entry name" value="PrsW-protease"/>
    <property type="match status" value="1"/>
</dbReference>
<feature type="transmembrane region" description="Helical" evidence="1">
    <location>
        <begin position="140"/>
        <end position="160"/>
    </location>
</feature>
<dbReference type="EMBL" id="RXOE01000001">
    <property type="protein sequence ID" value="RTQ37556.1"/>
    <property type="molecule type" value="Genomic_DNA"/>
</dbReference>